<dbReference type="InterPro" id="IPR001054">
    <property type="entry name" value="A/G_cyclase"/>
</dbReference>
<keyword evidence="1" id="KW-0456">Lyase</keyword>
<evidence type="ECO:0000313" key="3">
    <source>
        <dbReference type="EMBL" id="KAB1254316.1"/>
    </source>
</evidence>
<dbReference type="AlphaFoldDB" id="A0A5N4C618"/>
<gene>
    <name evidence="3" type="ORF">Cadr_000029225</name>
</gene>
<keyword evidence="4" id="KW-1185">Reference proteome</keyword>
<keyword evidence="3" id="KW-0675">Receptor</keyword>
<comment type="caution">
    <text evidence="3">The sequence shown here is derived from an EMBL/GenBank/DDBJ whole genome shotgun (WGS) entry which is preliminary data.</text>
</comment>
<proteinExistence type="predicted"/>
<feature type="domain" description="Guanylate cyclase" evidence="2">
    <location>
        <begin position="33"/>
        <end position="74"/>
    </location>
</feature>
<sequence length="146" mass="16919">MFRIKGKQMGPYNSFQDGRDFHLLCIYFAFPALRIHVSSSTMAILKRTECQFLYEVRGETYLKGRGTETTYWLTGVKDQEYSLPTPPTVENQQRLQAEFADMIASSLQKRQASGIRNRKTTRVASYKKGTLEYLQLNTTEKESTHF</sequence>
<dbReference type="InterPro" id="IPR029787">
    <property type="entry name" value="Nucleotide_cyclase"/>
</dbReference>
<name>A0A5N4C618_CAMDR</name>
<dbReference type="EMBL" id="JWIN03000034">
    <property type="protein sequence ID" value="KAB1254316.1"/>
    <property type="molecule type" value="Genomic_DNA"/>
</dbReference>
<evidence type="ECO:0000313" key="4">
    <source>
        <dbReference type="Proteomes" id="UP000299084"/>
    </source>
</evidence>
<dbReference type="GO" id="GO:0035556">
    <property type="term" value="P:intracellular signal transduction"/>
    <property type="evidence" value="ECO:0007669"/>
    <property type="project" value="InterPro"/>
</dbReference>
<evidence type="ECO:0000259" key="2">
    <source>
        <dbReference type="Pfam" id="PF00211"/>
    </source>
</evidence>
<dbReference type="Gene3D" id="3.30.70.1230">
    <property type="entry name" value="Nucleotide cyclase"/>
    <property type="match status" value="1"/>
</dbReference>
<organism evidence="3 4">
    <name type="scientific">Camelus dromedarius</name>
    <name type="common">Dromedary</name>
    <name type="synonym">Arabian camel</name>
    <dbReference type="NCBI Taxonomy" id="9838"/>
    <lineage>
        <taxon>Eukaryota</taxon>
        <taxon>Metazoa</taxon>
        <taxon>Chordata</taxon>
        <taxon>Craniata</taxon>
        <taxon>Vertebrata</taxon>
        <taxon>Euteleostomi</taxon>
        <taxon>Mammalia</taxon>
        <taxon>Eutheria</taxon>
        <taxon>Laurasiatheria</taxon>
        <taxon>Artiodactyla</taxon>
        <taxon>Tylopoda</taxon>
        <taxon>Camelidae</taxon>
        <taxon>Camelus</taxon>
    </lineage>
</organism>
<dbReference type="GO" id="GO:0009190">
    <property type="term" value="P:cyclic nucleotide biosynthetic process"/>
    <property type="evidence" value="ECO:0007669"/>
    <property type="project" value="InterPro"/>
</dbReference>
<accession>A0A5N4C618</accession>
<reference evidence="3 4" key="1">
    <citation type="journal article" date="2019" name="Mol. Ecol. Resour.">
        <title>Improving Illumina assemblies with Hi-C and long reads: an example with the North African dromedary.</title>
        <authorList>
            <person name="Elbers J.P."/>
            <person name="Rogers M.F."/>
            <person name="Perelman P.L."/>
            <person name="Proskuryakova A.A."/>
            <person name="Serdyukova N.A."/>
            <person name="Johnson W.E."/>
            <person name="Horin P."/>
            <person name="Corander J."/>
            <person name="Murphy D."/>
            <person name="Burger P.A."/>
        </authorList>
    </citation>
    <scope>NUCLEOTIDE SEQUENCE [LARGE SCALE GENOMIC DNA]</scope>
    <source>
        <strain evidence="3">Drom800</strain>
        <tissue evidence="3">Blood</tissue>
    </source>
</reference>
<dbReference type="SUPFAM" id="SSF55073">
    <property type="entry name" value="Nucleotide cyclase"/>
    <property type="match status" value="1"/>
</dbReference>
<protein>
    <submittedName>
        <fullName evidence="3">Heat-stable enterotoxin receptor</fullName>
    </submittedName>
</protein>
<evidence type="ECO:0000256" key="1">
    <source>
        <dbReference type="ARBA" id="ARBA00023239"/>
    </source>
</evidence>
<dbReference type="Pfam" id="PF00211">
    <property type="entry name" value="Guanylate_cyc"/>
    <property type="match status" value="1"/>
</dbReference>
<dbReference type="Proteomes" id="UP000299084">
    <property type="component" value="Unassembled WGS sequence"/>
</dbReference>
<dbReference type="GO" id="GO:0016829">
    <property type="term" value="F:lyase activity"/>
    <property type="evidence" value="ECO:0007669"/>
    <property type="project" value="UniProtKB-KW"/>
</dbReference>